<dbReference type="Gene3D" id="2.120.10.30">
    <property type="entry name" value="TolB, C-terminal domain"/>
    <property type="match status" value="2"/>
</dbReference>
<comment type="similarity">
    <text evidence="1">Belongs to the TolB family.</text>
</comment>
<dbReference type="PANTHER" id="PTHR36842">
    <property type="entry name" value="PROTEIN TOLB HOMOLOG"/>
    <property type="match status" value="1"/>
</dbReference>
<keyword evidence="4" id="KW-0472">Membrane</keyword>
<dbReference type="Proteomes" id="UP000315303">
    <property type="component" value="Unassembled WGS sequence"/>
</dbReference>
<dbReference type="OrthoDB" id="5693682at2"/>
<sequence>MTEQYWVGDFFVDVTRNQITKKAQSQKIPPKALAVLTCLAKNANKVVSHDDLLSEVWSETIVTPNTLQRSIAQLRKALGEDSQFYIKTHAKQGYSLEVEVRWQDKPGETIETATTVETNTTIATDETTPKIAPSERVSKKALSLITALIAMIILVFFGFNALTPANSLKLDIAEFNSLTATDHKEYSGIYSPDGQYVVFQRYSDKVCRNNNIWAKNIKTQQEIQLTKSMGAYGSHSFSKDGNSLVFIESDNCDKPITQKRCYKLMTLDFHQALTEPQSPTVLVECKNSRIARAKWLNNNNIALLQGFSNRWKLTSFSIEENNSTVIYELEEGNVIDYDYSTEDDLIALTRIHSDGQQYIDILKSDGQKLSSNKIEFPKEVPANRFIYPNFTPYTNQLIFSTGRQLFTLSYEGKVANISLPLHEPISSPIFHINGKRMLVIKGHYDSDIALIPLEKIAHNDHDLSQNTTIIERSTKGEDHAKFQPNGKLIAYTSNRSGRNQLWITDGKSPKQLSHFPIDSFLYELNWAADGKSILINANQKLTQIYLNSRTATIDFAHPIQKLFQWNSESNTALVIARIKGILKFAELDLNNGTHRVINDKKVHWAVKSEDGQLIYLDNMDQFWQSGPVEDQRIASLIDQGSDNGFIIKNNTIYGINEKFQLWSYTLNDEAFNIIGNVPQRLDYITDINQTEILFTLRIAAKKEVAEIILAD</sequence>
<evidence type="ECO:0000259" key="5">
    <source>
        <dbReference type="PROSITE" id="PS51755"/>
    </source>
</evidence>
<feature type="domain" description="OmpR/PhoB-type" evidence="5">
    <location>
        <begin position="2"/>
        <end position="98"/>
    </location>
</feature>
<dbReference type="SUPFAM" id="SSF50969">
    <property type="entry name" value="YVTN repeat-like/Quinoprotein amine dehydrogenase"/>
    <property type="match status" value="1"/>
</dbReference>
<dbReference type="InterPro" id="IPR001867">
    <property type="entry name" value="OmpR/PhoB-type_DNA-bd"/>
</dbReference>
<evidence type="ECO:0000313" key="7">
    <source>
        <dbReference type="Proteomes" id="UP000315303"/>
    </source>
</evidence>
<organism evidence="6 7">
    <name type="scientific">Litorilituus lipolyticus</name>
    <dbReference type="NCBI Taxonomy" id="2491017"/>
    <lineage>
        <taxon>Bacteria</taxon>
        <taxon>Pseudomonadati</taxon>
        <taxon>Pseudomonadota</taxon>
        <taxon>Gammaproteobacteria</taxon>
        <taxon>Alteromonadales</taxon>
        <taxon>Colwelliaceae</taxon>
        <taxon>Litorilituus</taxon>
    </lineage>
</organism>
<dbReference type="InterPro" id="IPR011044">
    <property type="entry name" value="Quino_amine_DH_bsu"/>
</dbReference>
<dbReference type="GO" id="GO:0003677">
    <property type="term" value="F:DNA binding"/>
    <property type="evidence" value="ECO:0007669"/>
    <property type="project" value="UniProtKB-UniRule"/>
</dbReference>
<dbReference type="Pfam" id="PF07676">
    <property type="entry name" value="PD40"/>
    <property type="match status" value="2"/>
</dbReference>
<keyword evidence="4" id="KW-0812">Transmembrane</keyword>
<dbReference type="InterPro" id="IPR011659">
    <property type="entry name" value="WD40"/>
</dbReference>
<dbReference type="PROSITE" id="PS51755">
    <property type="entry name" value="OMPR_PHOB"/>
    <property type="match status" value="1"/>
</dbReference>
<dbReference type="Gene3D" id="1.10.10.10">
    <property type="entry name" value="Winged helix-like DNA-binding domain superfamily/Winged helix DNA-binding domain"/>
    <property type="match status" value="1"/>
</dbReference>
<dbReference type="InterPro" id="IPR016032">
    <property type="entry name" value="Sig_transdc_resp-reg_C-effctor"/>
</dbReference>
<keyword evidence="2 3" id="KW-0238">DNA-binding</keyword>
<dbReference type="SUPFAM" id="SSF46894">
    <property type="entry name" value="C-terminal effector domain of the bipartite response regulators"/>
    <property type="match status" value="1"/>
</dbReference>
<evidence type="ECO:0000313" key="6">
    <source>
        <dbReference type="EMBL" id="TPH13420.1"/>
    </source>
</evidence>
<accession>A0A502KNW9</accession>
<dbReference type="Pfam" id="PF00486">
    <property type="entry name" value="Trans_reg_C"/>
    <property type="match status" value="1"/>
</dbReference>
<evidence type="ECO:0000256" key="3">
    <source>
        <dbReference type="PROSITE-ProRule" id="PRU01091"/>
    </source>
</evidence>
<dbReference type="InterPro" id="IPR036388">
    <property type="entry name" value="WH-like_DNA-bd_sf"/>
</dbReference>
<evidence type="ECO:0000256" key="2">
    <source>
        <dbReference type="ARBA" id="ARBA00023125"/>
    </source>
</evidence>
<dbReference type="SMART" id="SM00862">
    <property type="entry name" value="Trans_reg_C"/>
    <property type="match status" value="1"/>
</dbReference>
<dbReference type="GO" id="GO:0006355">
    <property type="term" value="P:regulation of DNA-templated transcription"/>
    <property type="evidence" value="ECO:0007669"/>
    <property type="project" value="InterPro"/>
</dbReference>
<evidence type="ECO:0000256" key="4">
    <source>
        <dbReference type="SAM" id="Phobius"/>
    </source>
</evidence>
<keyword evidence="7" id="KW-1185">Reference proteome</keyword>
<dbReference type="AlphaFoldDB" id="A0A502KNW9"/>
<dbReference type="InterPro" id="IPR011042">
    <property type="entry name" value="6-blade_b-propeller_TolB-like"/>
</dbReference>
<feature type="DNA-binding region" description="OmpR/PhoB-type" evidence="3">
    <location>
        <begin position="2"/>
        <end position="98"/>
    </location>
</feature>
<dbReference type="CDD" id="cd00383">
    <property type="entry name" value="trans_reg_C"/>
    <property type="match status" value="1"/>
</dbReference>
<evidence type="ECO:0000256" key="1">
    <source>
        <dbReference type="ARBA" id="ARBA00009820"/>
    </source>
</evidence>
<dbReference type="EMBL" id="SAWY01000036">
    <property type="protein sequence ID" value="TPH13420.1"/>
    <property type="molecule type" value="Genomic_DNA"/>
</dbReference>
<feature type="transmembrane region" description="Helical" evidence="4">
    <location>
        <begin position="141"/>
        <end position="162"/>
    </location>
</feature>
<keyword evidence="4" id="KW-1133">Transmembrane helix</keyword>
<dbReference type="SUPFAM" id="SSF69304">
    <property type="entry name" value="Tricorn protease N-terminal domain"/>
    <property type="match status" value="1"/>
</dbReference>
<dbReference type="GO" id="GO:0000160">
    <property type="term" value="P:phosphorelay signal transduction system"/>
    <property type="evidence" value="ECO:0007669"/>
    <property type="project" value="InterPro"/>
</dbReference>
<protein>
    <submittedName>
        <fullName evidence="6">Transcriptional regulator</fullName>
    </submittedName>
</protein>
<proteinExistence type="inferred from homology"/>
<reference evidence="6 7" key="1">
    <citation type="submission" date="2019-01" db="EMBL/GenBank/DDBJ databases">
        <title>Litorilituus lipolytica sp. nov., isolated from intertidal sand of the Yellow Sea in China.</title>
        <authorList>
            <person name="Liu A."/>
        </authorList>
    </citation>
    <scope>NUCLEOTIDE SEQUENCE [LARGE SCALE GENOMIC DNA]</scope>
    <source>
        <strain evidence="6 7">RZ04</strain>
    </source>
</reference>
<comment type="caution">
    <text evidence="6">The sequence shown here is derived from an EMBL/GenBank/DDBJ whole genome shotgun (WGS) entry which is preliminary data.</text>
</comment>
<dbReference type="RefSeq" id="WP_140604899.1">
    <property type="nucleotide sequence ID" value="NZ_SAWY01000036.1"/>
</dbReference>
<gene>
    <name evidence="6" type="ORF">EPA86_14625</name>
</gene>
<name>A0A502KNW9_9GAMM</name>